<dbReference type="PROSITE" id="PS51161">
    <property type="entry name" value="ATP_CONE"/>
    <property type="match status" value="1"/>
</dbReference>
<keyword evidence="1 3" id="KW-0547">Nucleotide-binding</keyword>
<evidence type="ECO:0000256" key="2">
    <source>
        <dbReference type="ARBA" id="ARBA00022840"/>
    </source>
</evidence>
<dbReference type="SUPFAM" id="SSF52980">
    <property type="entry name" value="Restriction endonuclease-like"/>
    <property type="match status" value="1"/>
</dbReference>
<dbReference type="Pfam" id="PF03477">
    <property type="entry name" value="ATP-cone"/>
    <property type="match status" value="1"/>
</dbReference>
<dbReference type="InterPro" id="IPR011856">
    <property type="entry name" value="tRNA_endonuc-like_dom_sf"/>
</dbReference>
<protein>
    <recommendedName>
        <fullName evidence="4">ATP-cone domain-containing protein</fullName>
    </recommendedName>
</protein>
<evidence type="ECO:0000313" key="5">
    <source>
        <dbReference type="EMBL" id="PIR43647.1"/>
    </source>
</evidence>
<organism evidence="5 6">
    <name type="scientific">candidate division WWE3 bacterium CG10_big_fil_rev_8_21_14_0_10_32_10</name>
    <dbReference type="NCBI Taxonomy" id="1975090"/>
    <lineage>
        <taxon>Bacteria</taxon>
        <taxon>Katanobacteria</taxon>
    </lineage>
</organism>
<evidence type="ECO:0000256" key="3">
    <source>
        <dbReference type="PROSITE-ProRule" id="PRU00492"/>
    </source>
</evidence>
<dbReference type="EMBL" id="PCXU01000015">
    <property type="protein sequence ID" value="PIR43647.1"/>
    <property type="molecule type" value="Genomic_DNA"/>
</dbReference>
<sequence length="275" mass="31000">MLMPNITIVKASGEKEPLDLKKVARSMQKAGASDEEIKEVLKELIPDLKKEVTTHEIYKKVYELLSKIEDRGLGLAGRYSLKKAIQALGPSGYPFEKYVAGVLKQLGYETKTNLVIKGHCVSHEIDVLAKKDNQTNIIEAKFHAKSGFKTDIKTALYVYARFLDLKNSQEVQPNPNPWLVTNTKVTSEVKSYSECNNLKVMSWNYPEGFSLRELSDKANLHPITALISLDQFTTTTLLNNGIVFCTDIKNASQFFQNQEKYQQVLKEAEGMSFTP</sequence>
<dbReference type="GO" id="GO:0003676">
    <property type="term" value="F:nucleic acid binding"/>
    <property type="evidence" value="ECO:0007669"/>
    <property type="project" value="InterPro"/>
</dbReference>
<evidence type="ECO:0000313" key="6">
    <source>
        <dbReference type="Proteomes" id="UP000230214"/>
    </source>
</evidence>
<evidence type="ECO:0000259" key="4">
    <source>
        <dbReference type="PROSITE" id="PS51161"/>
    </source>
</evidence>
<keyword evidence="2 3" id="KW-0067">ATP-binding</keyword>
<comment type="caution">
    <text evidence="5">The sequence shown here is derived from an EMBL/GenBank/DDBJ whole genome shotgun (WGS) entry which is preliminary data.</text>
</comment>
<reference evidence="5 6" key="1">
    <citation type="submission" date="2017-09" db="EMBL/GenBank/DDBJ databases">
        <title>Depth-based differentiation of microbial function through sediment-hosted aquifers and enrichment of novel symbionts in the deep terrestrial subsurface.</title>
        <authorList>
            <person name="Probst A.J."/>
            <person name="Ladd B."/>
            <person name="Jarett J.K."/>
            <person name="Geller-Mcgrath D.E."/>
            <person name="Sieber C.M."/>
            <person name="Emerson J.B."/>
            <person name="Anantharaman K."/>
            <person name="Thomas B.C."/>
            <person name="Malmstrom R."/>
            <person name="Stieglmeier M."/>
            <person name="Klingl A."/>
            <person name="Woyke T."/>
            <person name="Ryan C.M."/>
            <person name="Banfield J.F."/>
        </authorList>
    </citation>
    <scope>NUCLEOTIDE SEQUENCE [LARGE SCALE GENOMIC DNA]</scope>
    <source>
        <strain evidence="5">CG10_big_fil_rev_8_21_14_0_10_32_10</strain>
    </source>
</reference>
<dbReference type="Gene3D" id="3.40.1350.10">
    <property type="match status" value="1"/>
</dbReference>
<evidence type="ECO:0000256" key="1">
    <source>
        <dbReference type="ARBA" id="ARBA00022741"/>
    </source>
</evidence>
<dbReference type="Proteomes" id="UP000230214">
    <property type="component" value="Unassembled WGS sequence"/>
</dbReference>
<dbReference type="GO" id="GO:0005524">
    <property type="term" value="F:ATP binding"/>
    <property type="evidence" value="ECO:0007669"/>
    <property type="project" value="UniProtKB-UniRule"/>
</dbReference>
<dbReference type="InterPro" id="IPR011335">
    <property type="entry name" value="Restrct_endonuc-II-like"/>
</dbReference>
<name>A0A2H0RAZ0_UNCKA</name>
<dbReference type="InterPro" id="IPR005144">
    <property type="entry name" value="ATP-cone_dom"/>
</dbReference>
<gene>
    <name evidence="5" type="ORF">COV24_01680</name>
</gene>
<proteinExistence type="predicted"/>
<feature type="domain" description="ATP-cone" evidence="4">
    <location>
        <begin position="6"/>
        <end position="87"/>
    </location>
</feature>
<accession>A0A2H0RAZ0</accession>
<dbReference type="AlphaFoldDB" id="A0A2H0RAZ0"/>